<comment type="similarity">
    <text evidence="1">Belongs to the LysR transcriptional regulatory family.</text>
</comment>
<dbReference type="PANTHER" id="PTHR30126:SF98">
    <property type="entry name" value="HTH-TYPE TRANSCRIPTIONAL ACTIVATOR BAUR"/>
    <property type="match status" value="1"/>
</dbReference>
<keyword evidence="2" id="KW-0805">Transcription regulation</keyword>
<evidence type="ECO:0000256" key="4">
    <source>
        <dbReference type="ARBA" id="ARBA00023163"/>
    </source>
</evidence>
<evidence type="ECO:0000259" key="5">
    <source>
        <dbReference type="PROSITE" id="PS50931"/>
    </source>
</evidence>
<dbReference type="Pfam" id="PF03466">
    <property type="entry name" value="LysR_substrate"/>
    <property type="match status" value="1"/>
</dbReference>
<dbReference type="OrthoDB" id="464481at2"/>
<dbReference type="SUPFAM" id="SSF53850">
    <property type="entry name" value="Periplasmic binding protein-like II"/>
    <property type="match status" value="1"/>
</dbReference>
<dbReference type="GO" id="GO:0000976">
    <property type="term" value="F:transcription cis-regulatory region binding"/>
    <property type="evidence" value="ECO:0007669"/>
    <property type="project" value="TreeGrafter"/>
</dbReference>
<reference evidence="6 7" key="1">
    <citation type="submission" date="2018-07" db="EMBL/GenBank/DDBJ databases">
        <title>Halioglobus sp. genome submission.</title>
        <authorList>
            <person name="Ye M.-Q."/>
            <person name="Du Z.-J."/>
        </authorList>
    </citation>
    <scope>NUCLEOTIDE SEQUENCE [LARGE SCALE GENOMIC DNA]</scope>
    <source>
        <strain evidence="6 7">U0301</strain>
    </source>
</reference>
<dbReference type="PANTHER" id="PTHR30126">
    <property type="entry name" value="HTH-TYPE TRANSCRIPTIONAL REGULATOR"/>
    <property type="match status" value="1"/>
</dbReference>
<organism evidence="6 7">
    <name type="scientific">Seongchinamella sediminis</name>
    <dbReference type="NCBI Taxonomy" id="2283635"/>
    <lineage>
        <taxon>Bacteria</taxon>
        <taxon>Pseudomonadati</taxon>
        <taxon>Pseudomonadota</taxon>
        <taxon>Gammaproteobacteria</taxon>
        <taxon>Cellvibrionales</taxon>
        <taxon>Halieaceae</taxon>
        <taxon>Seongchinamella</taxon>
    </lineage>
</organism>
<evidence type="ECO:0000256" key="1">
    <source>
        <dbReference type="ARBA" id="ARBA00009437"/>
    </source>
</evidence>
<dbReference type="SUPFAM" id="SSF46785">
    <property type="entry name" value="Winged helix' DNA-binding domain"/>
    <property type="match status" value="1"/>
</dbReference>
<dbReference type="InterPro" id="IPR000847">
    <property type="entry name" value="LysR_HTH_N"/>
</dbReference>
<protein>
    <submittedName>
        <fullName evidence="6">LysR family transcriptional regulator</fullName>
    </submittedName>
</protein>
<dbReference type="EMBL" id="QRAN01000016">
    <property type="protein sequence ID" value="RLQ21053.1"/>
    <property type="molecule type" value="Genomic_DNA"/>
</dbReference>
<feature type="domain" description="HTH lysR-type" evidence="5">
    <location>
        <begin position="4"/>
        <end position="61"/>
    </location>
</feature>
<name>A0A3L7DXY7_9GAMM</name>
<dbReference type="GO" id="GO:0003700">
    <property type="term" value="F:DNA-binding transcription factor activity"/>
    <property type="evidence" value="ECO:0007669"/>
    <property type="project" value="InterPro"/>
</dbReference>
<proteinExistence type="inferred from homology"/>
<keyword evidence="4" id="KW-0804">Transcription</keyword>
<dbReference type="InterPro" id="IPR036390">
    <property type="entry name" value="WH_DNA-bd_sf"/>
</dbReference>
<dbReference type="Pfam" id="PF00126">
    <property type="entry name" value="HTH_1"/>
    <property type="match status" value="1"/>
</dbReference>
<dbReference type="Proteomes" id="UP000265509">
    <property type="component" value="Unassembled WGS sequence"/>
</dbReference>
<accession>A0A3L7DXY7</accession>
<keyword evidence="3" id="KW-0238">DNA-binding</keyword>
<evidence type="ECO:0000256" key="3">
    <source>
        <dbReference type="ARBA" id="ARBA00023125"/>
    </source>
</evidence>
<dbReference type="RefSeq" id="WP_117955931.1">
    <property type="nucleotide sequence ID" value="NZ_QRAN01000016.1"/>
</dbReference>
<evidence type="ECO:0000313" key="7">
    <source>
        <dbReference type="Proteomes" id="UP000265509"/>
    </source>
</evidence>
<dbReference type="InterPro" id="IPR036388">
    <property type="entry name" value="WH-like_DNA-bd_sf"/>
</dbReference>
<comment type="caution">
    <text evidence="6">The sequence shown here is derived from an EMBL/GenBank/DDBJ whole genome shotgun (WGS) entry which is preliminary data.</text>
</comment>
<dbReference type="Gene3D" id="3.40.190.10">
    <property type="entry name" value="Periplasmic binding protein-like II"/>
    <property type="match status" value="2"/>
</dbReference>
<dbReference type="PROSITE" id="PS50931">
    <property type="entry name" value="HTH_LYSR"/>
    <property type="match status" value="1"/>
</dbReference>
<sequence>MRDLNFHHLYYFWVVAKEGNLTRAAQQLHVSQSALSSQIRRLQEQLGQELFSREGRTLRLTDVGHVVLEYAESIFNLGSELLALTQSGELQRMQRLRIGSVATLSRNFQENFLRPVLDEDQVKLLIRSASLEELLEQLKVHKLDLILSNRAVAADSSTPWRCQQIAEQSICIVGPPGQGAKRFRFPEDLAGAKLIVPGPGSDIRSQFDLMCDQRGVQVDPYAEVEDMAMLRLLARDSGGLAVIPEVVVQDELSSGRLQKYCVLEDVAERFYSITAKRHIELVALKTLLQRSHALNA</sequence>
<dbReference type="InterPro" id="IPR005119">
    <property type="entry name" value="LysR_subst-bd"/>
</dbReference>
<keyword evidence="7" id="KW-1185">Reference proteome</keyword>
<dbReference type="AlphaFoldDB" id="A0A3L7DXY7"/>
<dbReference type="PRINTS" id="PR00039">
    <property type="entry name" value="HTHLYSR"/>
</dbReference>
<gene>
    <name evidence="6" type="ORF">DWB85_14230</name>
</gene>
<dbReference type="FunFam" id="1.10.10.10:FF:000001">
    <property type="entry name" value="LysR family transcriptional regulator"/>
    <property type="match status" value="1"/>
</dbReference>
<evidence type="ECO:0000256" key="2">
    <source>
        <dbReference type="ARBA" id="ARBA00023015"/>
    </source>
</evidence>
<evidence type="ECO:0000313" key="6">
    <source>
        <dbReference type="EMBL" id="RLQ21053.1"/>
    </source>
</evidence>
<dbReference type="Gene3D" id="1.10.10.10">
    <property type="entry name" value="Winged helix-like DNA-binding domain superfamily/Winged helix DNA-binding domain"/>
    <property type="match status" value="1"/>
</dbReference>